<evidence type="ECO:0000256" key="4">
    <source>
        <dbReference type="ARBA" id="ARBA00023049"/>
    </source>
</evidence>
<dbReference type="Pfam" id="PF19290">
    <property type="entry name" value="PmbA_TldD_2nd"/>
    <property type="match status" value="1"/>
</dbReference>
<name>A0A0G2ZFB9_9BACT</name>
<dbReference type="EMBL" id="CP011232">
    <property type="protein sequence ID" value="AKI97463.1"/>
    <property type="molecule type" value="Genomic_DNA"/>
</dbReference>
<dbReference type="GO" id="GO:0008237">
    <property type="term" value="F:metallopeptidase activity"/>
    <property type="evidence" value="ECO:0007669"/>
    <property type="project" value="UniProtKB-KW"/>
</dbReference>
<dbReference type="OrthoDB" id="9803213at2"/>
<evidence type="ECO:0000313" key="8">
    <source>
        <dbReference type="EMBL" id="AKI97463.1"/>
    </source>
</evidence>
<proteinExistence type="inferred from homology"/>
<keyword evidence="4" id="KW-0482">Metalloprotease</keyword>
<dbReference type="Proteomes" id="UP000035159">
    <property type="component" value="Chromosome"/>
</dbReference>
<dbReference type="InterPro" id="IPR035068">
    <property type="entry name" value="TldD/PmbA_N"/>
</dbReference>
<dbReference type="Pfam" id="PF19289">
    <property type="entry name" value="PmbA_TldD_3rd"/>
    <property type="match status" value="1"/>
</dbReference>
<evidence type="ECO:0000259" key="7">
    <source>
        <dbReference type="Pfam" id="PF19290"/>
    </source>
</evidence>
<dbReference type="PATRIC" id="fig|1330330.3.peg.1238"/>
<dbReference type="Pfam" id="PF01523">
    <property type="entry name" value="PmbA_TldD_1st"/>
    <property type="match status" value="1"/>
</dbReference>
<dbReference type="InterPro" id="IPR045570">
    <property type="entry name" value="Metalloprtase-TldD/E_cen_dom"/>
</dbReference>
<dbReference type="KEGG" id="kpf:IX53_06110"/>
<dbReference type="GO" id="GO:0006508">
    <property type="term" value="P:proteolysis"/>
    <property type="evidence" value="ECO:0007669"/>
    <property type="project" value="UniProtKB-KW"/>
</dbReference>
<keyword evidence="3" id="KW-0378">Hydrolase</keyword>
<keyword evidence="9" id="KW-1185">Reference proteome</keyword>
<dbReference type="GO" id="GO:0005829">
    <property type="term" value="C:cytosol"/>
    <property type="evidence" value="ECO:0007669"/>
    <property type="project" value="TreeGrafter"/>
</dbReference>
<keyword evidence="2" id="KW-0645">Protease</keyword>
<evidence type="ECO:0000256" key="3">
    <source>
        <dbReference type="ARBA" id="ARBA00022801"/>
    </source>
</evidence>
<dbReference type="STRING" id="1330330.IX53_06110"/>
<evidence type="ECO:0000259" key="5">
    <source>
        <dbReference type="Pfam" id="PF01523"/>
    </source>
</evidence>
<comment type="similarity">
    <text evidence="1">Belongs to the peptidase U62 family.</text>
</comment>
<dbReference type="PANTHER" id="PTHR30624:SF0">
    <property type="entry name" value="METALLOPROTEASE SLR0863"/>
    <property type="match status" value="1"/>
</dbReference>
<dbReference type="Gene3D" id="3.30.2290.10">
    <property type="entry name" value="PmbA/TldD superfamily"/>
    <property type="match status" value="1"/>
</dbReference>
<gene>
    <name evidence="8" type="ORF">IX53_06110</name>
</gene>
<dbReference type="InterPro" id="IPR045569">
    <property type="entry name" value="Metalloprtase-TldD/E_C"/>
</dbReference>
<protein>
    <recommendedName>
        <fullName evidence="10">Zn-dependent protease</fullName>
    </recommendedName>
</protein>
<dbReference type="SUPFAM" id="SSF111283">
    <property type="entry name" value="Putative modulator of DNA gyrase, PmbA/TldD"/>
    <property type="match status" value="1"/>
</dbReference>
<dbReference type="PIRSF" id="PIRSF004919">
    <property type="entry name" value="TldD"/>
    <property type="match status" value="1"/>
</dbReference>
<evidence type="ECO:0000256" key="1">
    <source>
        <dbReference type="ARBA" id="ARBA00005836"/>
    </source>
</evidence>
<evidence type="ECO:0008006" key="10">
    <source>
        <dbReference type="Google" id="ProtNLM"/>
    </source>
</evidence>
<evidence type="ECO:0000313" key="9">
    <source>
        <dbReference type="Proteomes" id="UP000035159"/>
    </source>
</evidence>
<feature type="domain" description="Metalloprotease TldD/E central" evidence="7">
    <location>
        <begin position="113"/>
        <end position="216"/>
    </location>
</feature>
<dbReference type="AlphaFoldDB" id="A0A0G2ZFB9"/>
<feature type="domain" description="Metalloprotease TldD/E N-terminal" evidence="5">
    <location>
        <begin position="20"/>
        <end position="79"/>
    </location>
</feature>
<accession>A0A0G2ZFB9</accession>
<organism evidence="8 9">
    <name type="scientific">Kosmotoga pacifica</name>
    <dbReference type="NCBI Taxonomy" id="1330330"/>
    <lineage>
        <taxon>Bacteria</taxon>
        <taxon>Thermotogati</taxon>
        <taxon>Thermotogota</taxon>
        <taxon>Thermotogae</taxon>
        <taxon>Kosmotogales</taxon>
        <taxon>Kosmotogaceae</taxon>
        <taxon>Kosmotoga</taxon>
    </lineage>
</organism>
<dbReference type="InterPro" id="IPR002510">
    <property type="entry name" value="Metalloprtase-TldD/E_N"/>
</dbReference>
<dbReference type="InterPro" id="IPR025502">
    <property type="entry name" value="TldD"/>
</dbReference>
<dbReference type="RefSeq" id="WP_047754597.1">
    <property type="nucleotide sequence ID" value="NZ_CAJUHA010000011.1"/>
</dbReference>
<dbReference type="InterPro" id="IPR051463">
    <property type="entry name" value="Peptidase_U62_metallo"/>
</dbReference>
<evidence type="ECO:0000256" key="2">
    <source>
        <dbReference type="ARBA" id="ARBA00022670"/>
    </source>
</evidence>
<dbReference type="InterPro" id="IPR036059">
    <property type="entry name" value="TldD/PmbA_sf"/>
</dbReference>
<reference evidence="8 9" key="1">
    <citation type="submission" date="2015-04" db="EMBL/GenBank/DDBJ databases">
        <title>Complete Genome Sequence of Kosmotoga pacifica SLHLJ1.</title>
        <authorList>
            <person name="Jiang L.J."/>
            <person name="Shao Z.Z."/>
            <person name="Jebbar M."/>
        </authorList>
    </citation>
    <scope>NUCLEOTIDE SEQUENCE [LARGE SCALE GENOMIC DNA]</scope>
    <source>
        <strain evidence="8 9">SLHLJ1</strain>
    </source>
</reference>
<dbReference type="PANTHER" id="PTHR30624">
    <property type="entry name" value="UNCHARACTERIZED PROTEIN TLDD AND PMBA"/>
    <property type="match status" value="1"/>
</dbReference>
<evidence type="ECO:0000259" key="6">
    <source>
        <dbReference type="Pfam" id="PF19289"/>
    </source>
</evidence>
<sequence length="460" mass="50063">MLDFLKSVLLETKFPILLKYQRRTIRAFRVENGVLKEASIRNLSGISIRVWNRGIWGFSSTGIMTKGAVEKAIKSAMEAVKGFEGKSQYHTPSFNPAKGDFRVTETDSVALHSVEEKIDLVMRTADIAKKSEKIVSSLSFYSEIVDEKYFLSNYGTEASYHDVKVDFGVMAYASDGNRMEMGFKTTGATGGWGELFRRNEPDFLAEEAARVAIEKLGCNVPEGGIYTVILHPSLVGVLAHEAIGHTVEADLVISGSAAKGKIGEKVASELVTLVDDPDPEIEKGASGILLVDDEGNLPQKVKIIENGVMKSYLHDSETAGMFSVSPTGNARAFNYSDEPIIRMRNTYIAPGEQTLDEMISATRKGFYLKELGGGGQADANAEFMFGVQEAYRIENGKLKEPVKGITISGQAFDVLRSVDMVGNDFQFALGSGYCGKHQPAKVDAGGPHIRCKVKIGGKKA</sequence>
<feature type="domain" description="Metalloprotease TldD/E C-terminal" evidence="6">
    <location>
        <begin position="224"/>
        <end position="455"/>
    </location>
</feature>